<gene>
    <name evidence="10" type="primary">gluQRS</name>
    <name evidence="7" type="synonym">gluQ</name>
    <name evidence="10" type="ORF">K7B09_06830</name>
</gene>
<keyword evidence="6 7" id="KW-0030">Aminoacyl-tRNA synthetase</keyword>
<keyword evidence="11" id="KW-1185">Reference proteome</keyword>
<dbReference type="SUPFAM" id="SSF52374">
    <property type="entry name" value="Nucleotidylyl transferase"/>
    <property type="match status" value="1"/>
</dbReference>
<reference evidence="10" key="1">
    <citation type="submission" date="2021-09" db="EMBL/GenBank/DDBJ databases">
        <authorList>
            <person name="Wu T."/>
            <person name="Guo S.Z."/>
        </authorList>
    </citation>
    <scope>NUCLEOTIDE SEQUENCE</scope>
    <source>
        <strain evidence="10">RSS-23</strain>
    </source>
</reference>
<dbReference type="Pfam" id="PF00749">
    <property type="entry name" value="tRNA-synt_1c"/>
    <property type="match status" value="1"/>
</dbReference>
<dbReference type="InterPro" id="IPR022380">
    <property type="entry name" value="Glu-Q_tRNA(Asp)_Synthase"/>
</dbReference>
<dbReference type="Gene3D" id="3.40.50.620">
    <property type="entry name" value="HUPs"/>
    <property type="match status" value="1"/>
</dbReference>
<comment type="caution">
    <text evidence="7">Lacks conserved residue(s) required for the propagation of feature annotation.</text>
</comment>
<evidence type="ECO:0000256" key="3">
    <source>
        <dbReference type="ARBA" id="ARBA00022741"/>
    </source>
</evidence>
<proteinExistence type="inferred from homology"/>
<feature type="binding site" evidence="7">
    <location>
        <position position="189"/>
    </location>
    <ligand>
        <name>L-glutamate</name>
        <dbReference type="ChEBI" id="CHEBI:29985"/>
    </ligand>
</feature>
<dbReference type="Proteomes" id="UP001430290">
    <property type="component" value="Unassembled WGS sequence"/>
</dbReference>
<dbReference type="PANTHER" id="PTHR43311:SF1">
    <property type="entry name" value="GLUTAMYL-Q TRNA(ASP) SYNTHETASE"/>
    <property type="match status" value="1"/>
</dbReference>
<name>A0ABS7TDX1_9GAMM</name>
<evidence type="ECO:0000313" key="10">
    <source>
        <dbReference type="EMBL" id="MBZ4186043.1"/>
    </source>
</evidence>
<dbReference type="EMBL" id="JAIQDJ010000002">
    <property type="protein sequence ID" value="MBZ4186043.1"/>
    <property type="molecule type" value="Genomic_DNA"/>
</dbReference>
<evidence type="ECO:0000259" key="9">
    <source>
        <dbReference type="Pfam" id="PF00749"/>
    </source>
</evidence>
<evidence type="ECO:0000256" key="5">
    <source>
        <dbReference type="ARBA" id="ARBA00022840"/>
    </source>
</evidence>
<dbReference type="PANTHER" id="PTHR43311">
    <property type="entry name" value="GLUTAMATE--TRNA LIGASE"/>
    <property type="match status" value="1"/>
</dbReference>
<feature type="binding site" evidence="7">
    <location>
        <position position="171"/>
    </location>
    <ligand>
        <name>L-glutamate</name>
        <dbReference type="ChEBI" id="CHEBI:29985"/>
    </ligand>
</feature>
<evidence type="ECO:0000256" key="6">
    <source>
        <dbReference type="ARBA" id="ARBA00023146"/>
    </source>
</evidence>
<feature type="domain" description="Glutamyl/glutaminyl-tRNA synthetase class Ib catalytic" evidence="9">
    <location>
        <begin position="9"/>
        <end position="237"/>
    </location>
</feature>
<dbReference type="NCBIfam" id="TIGR03838">
    <property type="entry name" value="queuosine_YadB"/>
    <property type="match status" value="1"/>
</dbReference>
<organism evidence="10 11">
    <name type="scientific">Thermomonas beijingensis</name>
    <dbReference type="NCBI Taxonomy" id="2872701"/>
    <lineage>
        <taxon>Bacteria</taxon>
        <taxon>Pseudomonadati</taxon>
        <taxon>Pseudomonadota</taxon>
        <taxon>Gammaproteobacteria</taxon>
        <taxon>Lysobacterales</taxon>
        <taxon>Lysobacteraceae</taxon>
        <taxon>Thermomonas</taxon>
    </lineage>
</organism>
<accession>A0ABS7TDX1</accession>
<evidence type="ECO:0000256" key="8">
    <source>
        <dbReference type="RuleBase" id="RU363037"/>
    </source>
</evidence>
<dbReference type="RefSeq" id="WP_223628167.1">
    <property type="nucleotide sequence ID" value="NZ_JAIQDJ010000002.1"/>
</dbReference>
<keyword evidence="1 7" id="KW-0436">Ligase</keyword>
<evidence type="ECO:0000256" key="7">
    <source>
        <dbReference type="HAMAP-Rule" id="MF_01428"/>
    </source>
</evidence>
<dbReference type="PRINTS" id="PR00987">
    <property type="entry name" value="TRNASYNTHGLU"/>
</dbReference>
<dbReference type="InterPro" id="IPR000924">
    <property type="entry name" value="Glu/Gln-tRNA-synth"/>
</dbReference>
<comment type="caution">
    <text evidence="10">The sequence shown here is derived from an EMBL/GenBank/DDBJ whole genome shotgun (WGS) entry which is preliminary data.</text>
</comment>
<dbReference type="HAMAP" id="MF_01428">
    <property type="entry name" value="Glu_Q_tRNA_synth"/>
    <property type="match status" value="1"/>
</dbReference>
<keyword evidence="8" id="KW-0648">Protein biosynthesis</keyword>
<dbReference type="InterPro" id="IPR014729">
    <property type="entry name" value="Rossmann-like_a/b/a_fold"/>
</dbReference>
<keyword evidence="2" id="KW-0479">Metal-binding</keyword>
<comment type="similarity">
    <text evidence="7">Belongs to the class-I aminoacyl-tRNA synthetase family. GluQ subfamily.</text>
</comment>
<dbReference type="InterPro" id="IPR049940">
    <property type="entry name" value="GluQ/Sye"/>
</dbReference>
<evidence type="ECO:0000256" key="2">
    <source>
        <dbReference type="ARBA" id="ARBA00022723"/>
    </source>
</evidence>
<protein>
    <recommendedName>
        <fullName evidence="7">Glutamyl-Q tRNA(Asp) synthetase</fullName>
        <shortName evidence="7">Glu-Q-RSs</shortName>
        <ecNumber evidence="7">6.1.1.-</ecNumber>
    </recommendedName>
</protein>
<evidence type="ECO:0000256" key="4">
    <source>
        <dbReference type="ARBA" id="ARBA00022833"/>
    </source>
</evidence>
<keyword evidence="5 7" id="KW-0067">ATP-binding</keyword>
<feature type="short sequence motif" description="'HIGH' region" evidence="7">
    <location>
        <begin position="12"/>
        <end position="22"/>
    </location>
</feature>
<sequence length="302" mass="32481">MFNSTPCGRFAPSPTGPLHAGSLLAALGSWLQARQRGGQWRVRVEDVDLTREVAGAAQDQLRTLAAFGLQHDGEIAYQSRRSGLYQAVLDQLLGRGLAFECHCSRSELAAVGGIHRHCVATQPRPDPAIRLRVPADCEIAFIDGVHGVIHQRVDLEVGDFVLRRSDGLWAYQLAVVVDDAAQGITDVVRGSDLLESTPRQILLQRALGLPTPNYAHLPLLLDTDGHKLSKSSAALPVDTRNPLVTLTRLWACLGQVALPPSATTSVAEFLHTATACFDLNAVPRQSITVSAAMHNTISTPCA</sequence>
<dbReference type="GO" id="GO:0016874">
    <property type="term" value="F:ligase activity"/>
    <property type="evidence" value="ECO:0007669"/>
    <property type="project" value="UniProtKB-KW"/>
</dbReference>
<evidence type="ECO:0000313" key="11">
    <source>
        <dbReference type="Proteomes" id="UP001430290"/>
    </source>
</evidence>
<feature type="short sequence motif" description="'KMSKS' region" evidence="7">
    <location>
        <begin position="227"/>
        <end position="231"/>
    </location>
</feature>
<evidence type="ECO:0000256" key="1">
    <source>
        <dbReference type="ARBA" id="ARBA00022598"/>
    </source>
</evidence>
<dbReference type="EC" id="6.1.1.-" evidence="7"/>
<feature type="binding site" evidence="7">
    <location>
        <begin position="9"/>
        <end position="13"/>
    </location>
    <ligand>
        <name>L-glutamate</name>
        <dbReference type="ChEBI" id="CHEBI:29985"/>
    </ligand>
</feature>
<keyword evidence="3 7" id="KW-0547">Nucleotide-binding</keyword>
<keyword evidence="4" id="KW-0862">Zinc</keyword>
<comment type="function">
    <text evidence="7">Catalyzes the tRNA-independent activation of glutamate in presence of ATP and the subsequent transfer of glutamate onto a tRNA(Asp). Glutamate is transferred on the 2-amino-5-(4,5-dihydroxy-2-cyclopenten-1-yl) moiety of the queuosine in the wobble position of the QUC anticodon.</text>
</comment>
<feature type="binding site" evidence="7">
    <location>
        <position position="45"/>
    </location>
    <ligand>
        <name>L-glutamate</name>
        <dbReference type="ChEBI" id="CHEBI:29985"/>
    </ligand>
</feature>
<dbReference type="NCBIfam" id="NF004314">
    <property type="entry name" value="PRK05710.1-3"/>
    <property type="match status" value="1"/>
</dbReference>
<dbReference type="InterPro" id="IPR020058">
    <property type="entry name" value="Glu/Gln-tRNA-synth_Ib_cat-dom"/>
</dbReference>
<feature type="binding site" evidence="7">
    <location>
        <position position="230"/>
    </location>
    <ligand>
        <name>ATP</name>
        <dbReference type="ChEBI" id="CHEBI:30616"/>
    </ligand>
</feature>